<protein>
    <submittedName>
        <fullName evidence="4">LysM peptidoglycan-binding domain-containing protein</fullName>
    </submittedName>
</protein>
<comment type="similarity">
    <text evidence="1">Belongs to the transglycosylase Slt family.</text>
</comment>
<dbReference type="InterPro" id="IPR023346">
    <property type="entry name" value="Lysozyme-like_dom_sf"/>
</dbReference>
<dbReference type="SUPFAM" id="SSF54106">
    <property type="entry name" value="LysM domain"/>
    <property type="match status" value="2"/>
</dbReference>
<dbReference type="SUPFAM" id="SSF53955">
    <property type="entry name" value="Lysozyme-like"/>
    <property type="match status" value="1"/>
</dbReference>
<keyword evidence="5" id="KW-1185">Reference proteome</keyword>
<feature type="chain" id="PRO_5045721464" evidence="2">
    <location>
        <begin position="21"/>
        <end position="501"/>
    </location>
</feature>
<dbReference type="Proteomes" id="UP001143304">
    <property type="component" value="Unassembled WGS sequence"/>
</dbReference>
<accession>A0ABT3T8V7</accession>
<feature type="domain" description="LysM" evidence="3">
    <location>
        <begin position="453"/>
        <end position="497"/>
    </location>
</feature>
<dbReference type="PROSITE" id="PS00922">
    <property type="entry name" value="TRANSGLYCOSYLASE"/>
    <property type="match status" value="1"/>
</dbReference>
<dbReference type="CDD" id="cd16894">
    <property type="entry name" value="MltD-like"/>
    <property type="match status" value="1"/>
</dbReference>
<dbReference type="Pfam" id="PF01476">
    <property type="entry name" value="LysM"/>
    <property type="match status" value="2"/>
</dbReference>
<dbReference type="Gene3D" id="1.10.530.10">
    <property type="match status" value="1"/>
</dbReference>
<feature type="domain" description="LysM" evidence="3">
    <location>
        <begin position="384"/>
        <end position="427"/>
    </location>
</feature>
<keyword evidence="2" id="KW-0732">Signal</keyword>
<feature type="signal peptide" evidence="2">
    <location>
        <begin position="1"/>
        <end position="20"/>
    </location>
</feature>
<gene>
    <name evidence="4" type="ORF">EYC82_11230</name>
</gene>
<proteinExistence type="inferred from homology"/>
<dbReference type="EMBL" id="SHNO01000001">
    <property type="protein sequence ID" value="MCX2977927.1"/>
    <property type="molecule type" value="Genomic_DNA"/>
</dbReference>
<reference evidence="4" key="1">
    <citation type="submission" date="2019-02" db="EMBL/GenBank/DDBJ databases">
        <authorList>
            <person name="Li S.-H."/>
        </authorList>
    </citation>
    <scope>NUCLEOTIDE SEQUENCE</scope>
    <source>
        <strain evidence="4">IMCC11814</strain>
    </source>
</reference>
<evidence type="ECO:0000313" key="5">
    <source>
        <dbReference type="Proteomes" id="UP001143304"/>
    </source>
</evidence>
<dbReference type="InterPro" id="IPR000189">
    <property type="entry name" value="Transglyc_AS"/>
</dbReference>
<comment type="caution">
    <text evidence="4">The sequence shown here is derived from an EMBL/GenBank/DDBJ whole genome shotgun (WGS) entry which is preliminary data.</text>
</comment>
<sequence>MVMIRAFLIVSLLLPFCVSATDFPRPVALEPAVDFWVKVYTEASTSQGYMHDDENLSIIYQTLDVPADRRVRERRVRGVRDEVAASLRALGQGKRRDLTPMETLVLAAWPADTPSDEFTRAAHRVRFQLGQSDRFRSGLVRSGQWKPHILGVLERHELPPELAVLPHVESSFNATAWSKAAAAGMWQFMPSTARRFMRVDHVVDARMDPFFATDGAARLLKVNRELTGTWPLALTGYNHGATGMVRAARTVGTTDIDVIVKHYKGRAFGFASRNFYASFLAALQVDSRAEDYFPGVVMVEPVLYDATEPSDFISASHFADALGISLEELRQHNPALMDAVWSGDKYIPAGFEVRVPEGQIDRSMDEALASLSIVSRYNQQKPDRIHRIVQGDSLSGIAQQHKTTVSRLMTLNGLRSHRIRAGQTLILPGSVQSKSLSADHIAMTRAHLQNAPLEYVIQQGDSLWSIARRFNVSTQELVVWNGLSSRAYLQPGQKLKIATSG</sequence>
<evidence type="ECO:0000256" key="1">
    <source>
        <dbReference type="ARBA" id="ARBA00007734"/>
    </source>
</evidence>
<name>A0ABT3T8V7_9GAMM</name>
<evidence type="ECO:0000259" key="3">
    <source>
        <dbReference type="PROSITE" id="PS51782"/>
    </source>
</evidence>
<dbReference type="SMART" id="SM00257">
    <property type="entry name" value="LysM"/>
    <property type="match status" value="2"/>
</dbReference>
<dbReference type="InterPro" id="IPR018392">
    <property type="entry name" value="LysM"/>
</dbReference>
<dbReference type="InterPro" id="IPR036779">
    <property type="entry name" value="LysM_dom_sf"/>
</dbReference>
<dbReference type="PANTHER" id="PTHR33734">
    <property type="entry name" value="LYSM DOMAIN-CONTAINING GPI-ANCHORED PROTEIN 2"/>
    <property type="match status" value="1"/>
</dbReference>
<dbReference type="Pfam" id="PF01464">
    <property type="entry name" value="SLT"/>
    <property type="match status" value="1"/>
</dbReference>
<dbReference type="PANTHER" id="PTHR33734:SF22">
    <property type="entry name" value="MEMBRANE-BOUND LYTIC MUREIN TRANSGLYCOSYLASE D"/>
    <property type="match status" value="1"/>
</dbReference>
<evidence type="ECO:0000256" key="2">
    <source>
        <dbReference type="SAM" id="SignalP"/>
    </source>
</evidence>
<dbReference type="InterPro" id="IPR008258">
    <property type="entry name" value="Transglycosylase_SLT_dom_1"/>
</dbReference>
<organism evidence="4 5">
    <name type="scientific">Candidatus Marimicrobium litorale</name>
    <dbReference type="NCBI Taxonomy" id="2518991"/>
    <lineage>
        <taxon>Bacteria</taxon>
        <taxon>Pseudomonadati</taxon>
        <taxon>Pseudomonadota</taxon>
        <taxon>Gammaproteobacteria</taxon>
        <taxon>Cellvibrionales</taxon>
        <taxon>Halieaceae</taxon>
        <taxon>Marimicrobium</taxon>
    </lineage>
</organism>
<evidence type="ECO:0000313" key="4">
    <source>
        <dbReference type="EMBL" id="MCX2977927.1"/>
    </source>
</evidence>
<dbReference type="Gene3D" id="3.10.350.10">
    <property type="entry name" value="LysM domain"/>
    <property type="match status" value="2"/>
</dbReference>
<dbReference type="CDD" id="cd00118">
    <property type="entry name" value="LysM"/>
    <property type="match status" value="2"/>
</dbReference>
<dbReference type="PROSITE" id="PS51782">
    <property type="entry name" value="LYSM"/>
    <property type="match status" value="2"/>
</dbReference>